<name>A0A520KYF1_9EURY</name>
<evidence type="ECO:0000313" key="2">
    <source>
        <dbReference type="EMBL" id="RZN72717.1"/>
    </source>
</evidence>
<dbReference type="PROSITE" id="PS50112">
    <property type="entry name" value="PAS"/>
    <property type="match status" value="1"/>
</dbReference>
<dbReference type="SUPFAM" id="SSF55785">
    <property type="entry name" value="PYP-like sensor domain (PAS domain)"/>
    <property type="match status" value="1"/>
</dbReference>
<dbReference type="InterPro" id="IPR013767">
    <property type="entry name" value="PAS_fold"/>
</dbReference>
<evidence type="ECO:0000259" key="1">
    <source>
        <dbReference type="PROSITE" id="PS50112"/>
    </source>
</evidence>
<dbReference type="InterPro" id="IPR000014">
    <property type="entry name" value="PAS"/>
</dbReference>
<proteinExistence type="predicted"/>
<dbReference type="Proteomes" id="UP000320766">
    <property type="component" value="Unassembled WGS sequence"/>
</dbReference>
<dbReference type="AlphaFoldDB" id="A0A520KYF1"/>
<feature type="domain" description="PAS" evidence="1">
    <location>
        <begin position="20"/>
        <end position="49"/>
    </location>
</feature>
<dbReference type="Gene3D" id="3.30.450.20">
    <property type="entry name" value="PAS domain"/>
    <property type="match status" value="1"/>
</dbReference>
<reference evidence="2 3" key="1">
    <citation type="journal article" date="2019" name="Nat. Microbiol.">
        <title>Wide diversity of methane and short-chain alkane metabolisms in uncultured archaea.</title>
        <authorList>
            <person name="Borrel G."/>
            <person name="Adam P.S."/>
            <person name="McKay L.J."/>
            <person name="Chen L.X."/>
            <person name="Sierra-Garcia I.N."/>
            <person name="Sieber C.M."/>
            <person name="Letourneur Q."/>
            <person name="Ghozlane A."/>
            <person name="Andersen G.L."/>
            <person name="Li W.J."/>
            <person name="Hallam S.J."/>
            <person name="Muyzer G."/>
            <person name="de Oliveira V.M."/>
            <person name="Inskeep W.P."/>
            <person name="Banfield J.F."/>
            <person name="Gribaldo S."/>
        </authorList>
    </citation>
    <scope>NUCLEOTIDE SEQUENCE [LARGE SCALE GENOMIC DNA]</scope>
    <source>
        <strain evidence="2">NM1b</strain>
    </source>
</reference>
<dbReference type="Pfam" id="PF00989">
    <property type="entry name" value="PAS"/>
    <property type="match status" value="1"/>
</dbReference>
<organism evidence="2 3">
    <name type="scientific">Candidatus Methanolliviera hydrocarbonicum</name>
    <dbReference type="NCBI Taxonomy" id="2491085"/>
    <lineage>
        <taxon>Archaea</taxon>
        <taxon>Methanobacteriati</taxon>
        <taxon>Methanobacteriota</taxon>
        <taxon>Candidatus Methanoliparia</taxon>
        <taxon>Candidatus Methanoliparales</taxon>
        <taxon>Candidatus Methanollivieraceae</taxon>
        <taxon>Candidatus Methanolliviera</taxon>
    </lineage>
</organism>
<dbReference type="GO" id="GO:0006355">
    <property type="term" value="P:regulation of DNA-templated transcription"/>
    <property type="evidence" value="ECO:0007669"/>
    <property type="project" value="InterPro"/>
</dbReference>
<evidence type="ECO:0000313" key="3">
    <source>
        <dbReference type="Proteomes" id="UP000320766"/>
    </source>
</evidence>
<protein>
    <submittedName>
        <fullName evidence="2">PAS domain S-box protein</fullName>
    </submittedName>
</protein>
<accession>A0A520KYF1</accession>
<dbReference type="InterPro" id="IPR035965">
    <property type="entry name" value="PAS-like_dom_sf"/>
</dbReference>
<dbReference type="NCBIfam" id="TIGR00229">
    <property type="entry name" value="sensory_box"/>
    <property type="match status" value="1"/>
</dbReference>
<comment type="caution">
    <text evidence="2">The sequence shown here is derived from an EMBL/GenBank/DDBJ whole genome shotgun (WGS) entry which is preliminary data.</text>
</comment>
<dbReference type="CDD" id="cd00130">
    <property type="entry name" value="PAS"/>
    <property type="match status" value="1"/>
</dbReference>
<dbReference type="EMBL" id="RXIL01000023">
    <property type="protein sequence ID" value="RZN72717.1"/>
    <property type="molecule type" value="Genomic_DNA"/>
</dbReference>
<gene>
    <name evidence="2" type="ORF">EF807_01305</name>
</gene>
<sequence length="49" mass="5528">MVENSGVPTALTGPTVIWEYTNPEFEKFFGFKREDVLGKNTLELPLPSQ</sequence>